<name>X1FFQ2_9ZZZZ</name>
<sequence length="56" mass="6050">WIFPEALQSQEEFSAAGVLLKELHSTGLANMTEFGRGPLLSREALGTLGFAALLYP</sequence>
<feature type="non-terminal residue" evidence="1">
    <location>
        <position position="56"/>
    </location>
</feature>
<dbReference type="AlphaFoldDB" id="X1FFQ2"/>
<protein>
    <submittedName>
        <fullName evidence="1">Uncharacterized protein</fullName>
    </submittedName>
</protein>
<reference evidence="1" key="1">
    <citation type="journal article" date="2014" name="Front. Microbiol.">
        <title>High frequency of phylogenetically diverse reductive dehalogenase-homologous genes in deep subseafloor sedimentary metagenomes.</title>
        <authorList>
            <person name="Kawai M."/>
            <person name="Futagami T."/>
            <person name="Toyoda A."/>
            <person name="Takaki Y."/>
            <person name="Nishi S."/>
            <person name="Hori S."/>
            <person name="Arai W."/>
            <person name="Tsubouchi T."/>
            <person name="Morono Y."/>
            <person name="Uchiyama I."/>
            <person name="Ito T."/>
            <person name="Fujiyama A."/>
            <person name="Inagaki F."/>
            <person name="Takami H."/>
        </authorList>
    </citation>
    <scope>NUCLEOTIDE SEQUENCE</scope>
    <source>
        <strain evidence="1">Expedition CK06-06</strain>
    </source>
</reference>
<dbReference type="EMBL" id="BART01041699">
    <property type="protein sequence ID" value="GAH28229.1"/>
    <property type="molecule type" value="Genomic_DNA"/>
</dbReference>
<gene>
    <name evidence="1" type="ORF">S01H4_66899</name>
</gene>
<accession>X1FFQ2</accession>
<evidence type="ECO:0000313" key="1">
    <source>
        <dbReference type="EMBL" id="GAH28229.1"/>
    </source>
</evidence>
<organism evidence="1">
    <name type="scientific">marine sediment metagenome</name>
    <dbReference type="NCBI Taxonomy" id="412755"/>
    <lineage>
        <taxon>unclassified sequences</taxon>
        <taxon>metagenomes</taxon>
        <taxon>ecological metagenomes</taxon>
    </lineage>
</organism>
<comment type="caution">
    <text evidence="1">The sequence shown here is derived from an EMBL/GenBank/DDBJ whole genome shotgun (WGS) entry which is preliminary data.</text>
</comment>
<proteinExistence type="predicted"/>
<feature type="non-terminal residue" evidence="1">
    <location>
        <position position="1"/>
    </location>
</feature>